<feature type="region of interest" description="Disordered" evidence="1">
    <location>
        <begin position="449"/>
        <end position="480"/>
    </location>
</feature>
<comment type="caution">
    <text evidence="2">The sequence shown here is derived from an EMBL/GenBank/DDBJ whole genome shotgun (WGS) entry which is preliminary data.</text>
</comment>
<proteinExistence type="predicted"/>
<dbReference type="HOGENOM" id="CLU_342557_0_0_1"/>
<dbReference type="Proteomes" id="UP000001861">
    <property type="component" value="Unassembled WGS sequence"/>
</dbReference>
<dbReference type="KEGG" id="cci:CC1G_12627"/>
<feature type="compositionally biased region" description="Low complexity" evidence="1">
    <location>
        <begin position="463"/>
        <end position="480"/>
    </location>
</feature>
<gene>
    <name evidence="2" type="ORF">CC1G_12627</name>
</gene>
<dbReference type="OrthoDB" id="3257543at2759"/>
<dbReference type="eggNOG" id="ENOG502SVM4">
    <property type="taxonomic scope" value="Eukaryota"/>
</dbReference>
<sequence>MQSADKWWKSELSGFKEQDMLDLAEILIEGHSGDILSPNALDGFPTLERWTEDECKLDVNSREFLKVYECPKFMQRWGADPSLIPRSTPSHNTPTPTAAAAAVTQLVAQAPQPEELPTSDAEAVNAQVSLAHSKSFALLSRAAPPSLEHPFSHPCPEEWPSYQLQTREEIGEQVAEDTGKRWRQFPPCHVQAASRAQHSNSLADRNADVEMHNDSSQSTTTTIPQPPLPAAQNPARHNSGRFNHSAMGLAHSNPSLPRTGVTGAGFGYNMSPPSFYPPWLDDGICLRTNHSITTPDMMIHVSSHRDDPCKMWTLLRDAHMQQKPGTRFNAYDDLFSIRKREDESLQALMNRVDDVMKLIKDLRPADFTLDKLDNELTAMALIRALPDDSTAKPIRQAFIAEEAQRRRRANASTAALASASTPPSCDFCGMNNHVVATCHYSRAQANARDNVVKRRKKRRQEAKQAQDSAPTDASASQASADVVEYAGNSTRLPDPRDPSFRLQLDADFDWIACGTMSPVAFQSSWQTTALSMLLGFNILISSSQLRFICAGSCLFTASIHPNNSATLDGTTAASVEAASPASTVPVTLELLHRRLIHHNHADIKRLLDNKMATGIRQFGFRGLGSWVIYTVLNEHNVTSSKGLECKLHLEYTWVQVTISVPSVPSSTNQSLVRMEERKKSLRTILEGRPFLFGFIQSLSLRSDYPNISWMTDHSMVALLVFISQYCRLVSFTIIGQCRPGVDGKIHSTLFPHIPDTVTRVSLNNIRRLSPTAYAALSRNLPPPPPHRRPRPRFLEYSMQSEWGDEWLGRAVEVFMHYIRLDGLKDVR</sequence>
<dbReference type="InParanoid" id="A8NSZ5"/>
<evidence type="ECO:0000313" key="3">
    <source>
        <dbReference type="Proteomes" id="UP000001861"/>
    </source>
</evidence>
<evidence type="ECO:0000313" key="2">
    <source>
        <dbReference type="EMBL" id="EAU85691.2"/>
    </source>
</evidence>
<feature type="region of interest" description="Disordered" evidence="1">
    <location>
        <begin position="211"/>
        <end position="240"/>
    </location>
</feature>
<accession>A8NSZ5</accession>
<dbReference type="EMBL" id="AACS02000004">
    <property type="protein sequence ID" value="EAU85691.2"/>
    <property type="molecule type" value="Genomic_DNA"/>
</dbReference>
<evidence type="ECO:0000256" key="1">
    <source>
        <dbReference type="SAM" id="MobiDB-lite"/>
    </source>
</evidence>
<reference evidence="2 3" key="1">
    <citation type="journal article" date="2010" name="Proc. Natl. Acad. Sci. U.S.A.">
        <title>Insights into evolution of multicellular fungi from the assembled chromosomes of the mushroom Coprinopsis cinerea (Coprinus cinereus).</title>
        <authorList>
            <person name="Stajich J.E."/>
            <person name="Wilke S.K."/>
            <person name="Ahren D."/>
            <person name="Au C.H."/>
            <person name="Birren B.W."/>
            <person name="Borodovsky M."/>
            <person name="Burns C."/>
            <person name="Canback B."/>
            <person name="Casselton L.A."/>
            <person name="Cheng C.K."/>
            <person name="Deng J."/>
            <person name="Dietrich F.S."/>
            <person name="Fargo D.C."/>
            <person name="Farman M.L."/>
            <person name="Gathman A.C."/>
            <person name="Goldberg J."/>
            <person name="Guigo R."/>
            <person name="Hoegger P.J."/>
            <person name="Hooker J.B."/>
            <person name="Huggins A."/>
            <person name="James T.Y."/>
            <person name="Kamada T."/>
            <person name="Kilaru S."/>
            <person name="Kodira C."/>
            <person name="Kues U."/>
            <person name="Kupfer D."/>
            <person name="Kwan H.S."/>
            <person name="Lomsadze A."/>
            <person name="Li W."/>
            <person name="Lilly W.W."/>
            <person name="Ma L.J."/>
            <person name="Mackey A.J."/>
            <person name="Manning G."/>
            <person name="Martin F."/>
            <person name="Muraguchi H."/>
            <person name="Natvig D.O."/>
            <person name="Palmerini H."/>
            <person name="Ramesh M.A."/>
            <person name="Rehmeyer C.J."/>
            <person name="Roe B.A."/>
            <person name="Shenoy N."/>
            <person name="Stanke M."/>
            <person name="Ter-Hovhannisyan V."/>
            <person name="Tunlid A."/>
            <person name="Velagapudi R."/>
            <person name="Vision T.J."/>
            <person name="Zeng Q."/>
            <person name="Zolan M.E."/>
            <person name="Pukkila P.J."/>
        </authorList>
    </citation>
    <scope>NUCLEOTIDE SEQUENCE [LARGE SCALE GENOMIC DNA]</scope>
    <source>
        <strain evidence="3">Okayama-7 / 130 / ATCC MYA-4618 / FGSC 9003</strain>
    </source>
</reference>
<dbReference type="RefSeq" id="XP_001836123.2">
    <property type="nucleotide sequence ID" value="XM_001836071.2"/>
</dbReference>
<name>A8NSZ5_COPC7</name>
<organism evidence="2 3">
    <name type="scientific">Coprinopsis cinerea (strain Okayama-7 / 130 / ATCC MYA-4618 / FGSC 9003)</name>
    <name type="common">Inky cap fungus</name>
    <name type="synonym">Hormographiella aspergillata</name>
    <dbReference type="NCBI Taxonomy" id="240176"/>
    <lineage>
        <taxon>Eukaryota</taxon>
        <taxon>Fungi</taxon>
        <taxon>Dikarya</taxon>
        <taxon>Basidiomycota</taxon>
        <taxon>Agaricomycotina</taxon>
        <taxon>Agaricomycetes</taxon>
        <taxon>Agaricomycetidae</taxon>
        <taxon>Agaricales</taxon>
        <taxon>Agaricineae</taxon>
        <taxon>Psathyrellaceae</taxon>
        <taxon>Coprinopsis</taxon>
    </lineage>
</organism>
<protein>
    <submittedName>
        <fullName evidence="2">Uncharacterized protein</fullName>
    </submittedName>
</protein>
<dbReference type="VEuPathDB" id="FungiDB:CC1G_12627"/>
<dbReference type="AlphaFoldDB" id="A8NSZ5"/>
<dbReference type="GeneID" id="6012661"/>
<keyword evidence="3" id="KW-1185">Reference proteome</keyword>